<evidence type="ECO:0000256" key="7">
    <source>
        <dbReference type="ARBA" id="ARBA00023136"/>
    </source>
</evidence>
<organism evidence="10 12">
    <name type="scientific">Rotaria sordida</name>
    <dbReference type="NCBI Taxonomy" id="392033"/>
    <lineage>
        <taxon>Eukaryota</taxon>
        <taxon>Metazoa</taxon>
        <taxon>Spiralia</taxon>
        <taxon>Gnathifera</taxon>
        <taxon>Rotifera</taxon>
        <taxon>Eurotatoria</taxon>
        <taxon>Bdelloidea</taxon>
        <taxon>Philodinida</taxon>
        <taxon>Philodinidae</taxon>
        <taxon>Rotaria</taxon>
    </lineage>
</organism>
<feature type="transmembrane region" description="Helical" evidence="9">
    <location>
        <begin position="286"/>
        <end position="310"/>
    </location>
</feature>
<dbReference type="InterPro" id="IPR000990">
    <property type="entry name" value="Innexin"/>
</dbReference>
<comment type="caution">
    <text evidence="9">Lacks conserved residue(s) required for the propagation of feature annotation.</text>
</comment>
<evidence type="ECO:0000313" key="10">
    <source>
        <dbReference type="EMBL" id="CAF0891091.1"/>
    </source>
</evidence>
<dbReference type="GO" id="GO:0005886">
    <property type="term" value="C:plasma membrane"/>
    <property type="evidence" value="ECO:0007669"/>
    <property type="project" value="UniProtKB-SubCell"/>
</dbReference>
<keyword evidence="4 9" id="KW-0812">Transmembrane</keyword>
<evidence type="ECO:0000256" key="9">
    <source>
        <dbReference type="RuleBase" id="RU010713"/>
    </source>
</evidence>
<sequence>MTLYLVTDAFRKLGSPGIKNDDFYDRLSRKYSLIILGVSFLIVSSSQFVGNPINCYTQNIAGGHISYVNWVCWISSSYYVPFEKPLPTRYEEKPEKIPYYQWVPFILLCMMFLFYLPGFVWRNLNKSCGINTKIIVKMVTDMDQLDGEKREKTIRSLAKHIDKALAYHREYEYGLMYNIRRRIGSFCCIMGRHSGNYLAMTYVFVKLLYIANAIGQIFLLNIFMGRGFHFIGIETIKRWLNGQDMAVVERFPRITMCKFSIRALGDNIQPFDVQCLLPINIYNEKIFLFIWFWLVFVACASIYGLIKWFYYFTLDARTNFIQRFLQANEIRYYKSSTPSSLSTTGITSNSDHDDQVPMKRLEDFVNNYCRQDGLLLLRIIKKNTNNVIAGEVICALWDNWKVLPQIRFNASLESDHCEQMMSLGMKSPLKQRDVGDVNEKLLPTM</sequence>
<evidence type="ECO:0000256" key="8">
    <source>
        <dbReference type="ARBA" id="ARBA00023303"/>
    </source>
</evidence>
<keyword evidence="2 9" id="KW-0813">Transport</keyword>
<proteinExistence type="inferred from homology"/>
<dbReference type="GO" id="GO:0034220">
    <property type="term" value="P:monoatomic ion transmembrane transport"/>
    <property type="evidence" value="ECO:0007669"/>
    <property type="project" value="UniProtKB-KW"/>
</dbReference>
<evidence type="ECO:0000313" key="11">
    <source>
        <dbReference type="EMBL" id="CAF3810076.1"/>
    </source>
</evidence>
<comment type="function">
    <text evidence="9">Structural component of the gap junctions.</text>
</comment>
<dbReference type="AlphaFoldDB" id="A0A813YZ67"/>
<dbReference type="Proteomes" id="UP000663836">
    <property type="component" value="Unassembled WGS sequence"/>
</dbReference>
<evidence type="ECO:0000256" key="2">
    <source>
        <dbReference type="ARBA" id="ARBA00022448"/>
    </source>
</evidence>
<evidence type="ECO:0000256" key="4">
    <source>
        <dbReference type="ARBA" id="ARBA00022692"/>
    </source>
</evidence>
<dbReference type="Pfam" id="PF00876">
    <property type="entry name" value="Innexin"/>
    <property type="match status" value="1"/>
</dbReference>
<feature type="transmembrane region" description="Helical" evidence="9">
    <location>
        <begin position="199"/>
        <end position="224"/>
    </location>
</feature>
<evidence type="ECO:0000313" key="12">
    <source>
        <dbReference type="Proteomes" id="UP000663864"/>
    </source>
</evidence>
<accession>A0A813YZ67</accession>
<dbReference type="EMBL" id="CAJNOT010000201">
    <property type="protein sequence ID" value="CAF0891091.1"/>
    <property type="molecule type" value="Genomic_DNA"/>
</dbReference>
<keyword evidence="8 9" id="KW-0407">Ion channel</keyword>
<feature type="transmembrane region" description="Helical" evidence="9">
    <location>
        <begin position="31"/>
        <end position="49"/>
    </location>
</feature>
<dbReference type="PRINTS" id="PR01262">
    <property type="entry name" value="INNEXIN"/>
</dbReference>
<evidence type="ECO:0000256" key="1">
    <source>
        <dbReference type="ARBA" id="ARBA00004651"/>
    </source>
</evidence>
<comment type="similarity">
    <text evidence="9">Belongs to the pannexin family.</text>
</comment>
<keyword evidence="3" id="KW-1003">Cell membrane</keyword>
<dbReference type="PANTHER" id="PTHR11893">
    <property type="entry name" value="INNEXIN"/>
    <property type="match status" value="1"/>
</dbReference>
<gene>
    <name evidence="9" type="primary">inx</name>
    <name evidence="11" type="ORF">JBS370_LOCUS15814</name>
    <name evidence="10" type="ORF">ZHD862_LOCUS6885</name>
</gene>
<evidence type="ECO:0000256" key="6">
    <source>
        <dbReference type="ARBA" id="ARBA00023065"/>
    </source>
</evidence>
<dbReference type="Proteomes" id="UP000663864">
    <property type="component" value="Unassembled WGS sequence"/>
</dbReference>
<name>A0A813YZ67_9BILA</name>
<dbReference type="PROSITE" id="PS51013">
    <property type="entry name" value="PANNEXIN"/>
    <property type="match status" value="1"/>
</dbReference>
<protein>
    <recommendedName>
        <fullName evidence="9">Innexin</fullName>
    </recommendedName>
</protein>
<keyword evidence="6 9" id="KW-0406">Ion transport</keyword>
<keyword evidence="7 9" id="KW-0472">Membrane</keyword>
<feature type="transmembrane region" description="Helical" evidence="9">
    <location>
        <begin position="61"/>
        <end position="79"/>
    </location>
</feature>
<dbReference type="GO" id="GO:0005921">
    <property type="term" value="C:gap junction"/>
    <property type="evidence" value="ECO:0007669"/>
    <property type="project" value="UniProtKB-UniRule"/>
</dbReference>
<feature type="transmembrane region" description="Helical" evidence="9">
    <location>
        <begin position="99"/>
        <end position="116"/>
    </location>
</feature>
<evidence type="ECO:0000256" key="3">
    <source>
        <dbReference type="ARBA" id="ARBA00022475"/>
    </source>
</evidence>
<reference evidence="10" key="1">
    <citation type="submission" date="2021-02" db="EMBL/GenBank/DDBJ databases">
        <authorList>
            <person name="Nowell W R."/>
        </authorList>
    </citation>
    <scope>NUCLEOTIDE SEQUENCE</scope>
</reference>
<keyword evidence="5 9" id="KW-1133">Transmembrane helix</keyword>
<evidence type="ECO:0000256" key="5">
    <source>
        <dbReference type="ARBA" id="ARBA00022989"/>
    </source>
</evidence>
<dbReference type="EMBL" id="CAJOBD010001542">
    <property type="protein sequence ID" value="CAF3810076.1"/>
    <property type="molecule type" value="Genomic_DNA"/>
</dbReference>
<dbReference type="PANTHER" id="PTHR11893:SF36">
    <property type="entry name" value="INNEXIN-5"/>
    <property type="match status" value="1"/>
</dbReference>
<comment type="caution">
    <text evidence="10">The sequence shown here is derived from an EMBL/GenBank/DDBJ whole genome shotgun (WGS) entry which is preliminary data.</text>
</comment>
<comment type="subcellular location">
    <subcellularLocation>
        <location evidence="1 9">Cell membrane</location>
        <topology evidence="1 9">Multi-pass membrane protein</topology>
    </subcellularLocation>
</comment>